<reference evidence="1 2" key="1">
    <citation type="submission" date="2009-02" db="EMBL/GenBank/DDBJ databases">
        <title>Sequencing of the draft genome and assembly of Dethiobacter alkaliphilus AHT 1.</title>
        <authorList>
            <consortium name="US DOE Joint Genome Institute (JGI-PGF)"/>
            <person name="Lucas S."/>
            <person name="Copeland A."/>
            <person name="Lapidus A."/>
            <person name="Glavina del Rio T."/>
            <person name="Dalin E."/>
            <person name="Tice H."/>
            <person name="Bruce D."/>
            <person name="Goodwin L."/>
            <person name="Pitluck S."/>
            <person name="Larimer F."/>
            <person name="Land M.L."/>
            <person name="Hauser L."/>
            <person name="Muyzer G."/>
        </authorList>
    </citation>
    <scope>NUCLEOTIDE SEQUENCE [LARGE SCALE GENOMIC DNA]</scope>
    <source>
        <strain evidence="1 2">AHT 1</strain>
    </source>
</reference>
<gene>
    <name evidence="1" type="ORF">DealDRAFT_0391</name>
</gene>
<dbReference type="EMBL" id="ACJM01000001">
    <property type="protein sequence ID" value="EEG79117.1"/>
    <property type="molecule type" value="Genomic_DNA"/>
</dbReference>
<dbReference type="Gene3D" id="1.10.10.10">
    <property type="entry name" value="Winged helix-like DNA-binding domain superfamily/Winged helix DNA-binding domain"/>
    <property type="match status" value="1"/>
</dbReference>
<evidence type="ECO:0000313" key="1">
    <source>
        <dbReference type="EMBL" id="EEG79117.1"/>
    </source>
</evidence>
<evidence type="ECO:0000313" key="2">
    <source>
        <dbReference type="Proteomes" id="UP000006443"/>
    </source>
</evidence>
<dbReference type="RefSeq" id="WP_008514326.1">
    <property type="nucleotide sequence ID" value="NZ_ACJM01000001.1"/>
</dbReference>
<name>C0GD32_DETAL</name>
<dbReference type="AlphaFoldDB" id="C0GD32"/>
<comment type="caution">
    <text evidence="1">The sequence shown here is derived from an EMBL/GenBank/DDBJ whole genome shotgun (WGS) entry which is preliminary data.</text>
</comment>
<dbReference type="STRING" id="555088.DealDRAFT_0391"/>
<protein>
    <submittedName>
        <fullName evidence="1">Uncharacterized protein</fullName>
    </submittedName>
</protein>
<dbReference type="Proteomes" id="UP000006443">
    <property type="component" value="Unassembled WGS sequence"/>
</dbReference>
<dbReference type="OrthoDB" id="3034689at2"/>
<accession>C0GD32</accession>
<organism evidence="1 2">
    <name type="scientific">Dethiobacter alkaliphilus AHT 1</name>
    <dbReference type="NCBI Taxonomy" id="555088"/>
    <lineage>
        <taxon>Bacteria</taxon>
        <taxon>Bacillati</taxon>
        <taxon>Bacillota</taxon>
        <taxon>Dethiobacteria</taxon>
        <taxon>Dethiobacterales</taxon>
        <taxon>Dethiobacteraceae</taxon>
        <taxon>Dethiobacter</taxon>
    </lineage>
</organism>
<keyword evidence="2" id="KW-1185">Reference proteome</keyword>
<proteinExistence type="predicted"/>
<dbReference type="InterPro" id="IPR036388">
    <property type="entry name" value="WH-like_DNA-bd_sf"/>
</dbReference>
<sequence>MQLLDAITNTANFYHHTRKTKEDYVNTVTHFFENYYGGKDNQNPTILDKSIQDIKKDQNNFALDIQEGLKSYPNDKYTLTCRLEQLIFYLNLKNNFTLTDTLLENFKHKDKNERLLKILKYLHTGEKSRQDIAENFGISDRALASDLKTLQDGFDFMGSNMQIRKLERGKNTYTSMIHPIFLALNTEEIYSMTVGLKLLSYGTVFEESMNRVADKIYKQLSDHATQIADSHTDGEKVTFNDGTLDFIGTYSLMQQSRTPFAYYLKEPIPCKVTYLQNGKEAEVIGTLHLDEGGYDRVVVQADGVGIDVYMDDVVNICRAADHYPMKYKNK</sequence>